<dbReference type="Gene3D" id="3.40.50.300">
    <property type="entry name" value="P-loop containing nucleotide triphosphate hydrolases"/>
    <property type="match status" value="1"/>
</dbReference>
<feature type="compositionally biased region" description="Pro residues" evidence="2">
    <location>
        <begin position="333"/>
        <end position="342"/>
    </location>
</feature>
<dbReference type="Pfam" id="PF17857">
    <property type="entry name" value="AAA_lid_1"/>
    <property type="match status" value="1"/>
</dbReference>
<feature type="region of interest" description="Disordered" evidence="2">
    <location>
        <begin position="329"/>
        <end position="376"/>
    </location>
</feature>
<dbReference type="Gene3D" id="1.10.238.10">
    <property type="entry name" value="EF-hand"/>
    <property type="match status" value="1"/>
</dbReference>
<evidence type="ECO:0000313" key="5">
    <source>
        <dbReference type="EMBL" id="KAG5177084.1"/>
    </source>
</evidence>
<dbReference type="GO" id="GO:0051959">
    <property type="term" value="F:dynein light intermediate chain binding"/>
    <property type="evidence" value="ECO:0007669"/>
    <property type="project" value="InterPro"/>
</dbReference>
<evidence type="ECO:0000313" key="6">
    <source>
        <dbReference type="Proteomes" id="UP000664859"/>
    </source>
</evidence>
<keyword evidence="6" id="KW-1185">Reference proteome</keyword>
<evidence type="ECO:0000259" key="4">
    <source>
        <dbReference type="Pfam" id="PF17857"/>
    </source>
</evidence>
<dbReference type="OrthoDB" id="524326at2759"/>
<reference evidence="5" key="1">
    <citation type="submission" date="2021-02" db="EMBL/GenBank/DDBJ databases">
        <title>First Annotated Genome of the Yellow-green Alga Tribonema minus.</title>
        <authorList>
            <person name="Mahan K.M."/>
        </authorList>
    </citation>
    <scope>NUCLEOTIDE SEQUENCE</scope>
    <source>
        <strain evidence="5">UTEX B ZZ1240</strain>
    </source>
</reference>
<sequence length="541" mass="57561">MVLSLIARDARVPVNVSPSVAMPPRSSTFDRRVTPTTTRAGTPAVRKPAPPVAKPAEMPASGSSCTRMSDQIAEIIFGTIFKGFAAGFPSIECRNLAGPHVKATTAIAILVDLRPTPAKSHYTYYLRSNVFQSLLMAVARRVGASSAALTRLRLHECDCVFADRGFGGRRRGAVADFMIPGTDPRVYKEVRTYAAADSRPGLGAIAQLTRSATRCCWASAAPRTRLATFMPDYKLCQIKITESYSKAEWHEDLRRCLLRASTDNHSDFRCLSHRCNVHDRRELQPRAAAQDGTAGSGGVWDMADSDRDARLSRTEFAVAMHLIVCISKKGLPPRAPGPPPAVPRRRRRCAPPTPSPLSVTAPLSATRQGGGGGAGAPSVTALNCDDCAAPPCAAALCQVPPLARTQRGSPSPTMLNPQCSTRAARTLKTLTLAVSRAAAGAHAAAATTTRASANNAAAPFITMLNPQSSIRDQQQRAPAPTALAATLDGAAAELAANQLQRLRAQRQSEERAVADLHAAITAADARRQCLLSDVVVERAML</sequence>
<accession>A0A836C918</accession>
<feature type="domain" description="Dynein heavy chain 3 AAA+ lid" evidence="4">
    <location>
        <begin position="111"/>
        <end position="164"/>
    </location>
</feature>
<name>A0A836C918_9STRA</name>
<evidence type="ECO:0000259" key="3">
    <source>
        <dbReference type="Pfam" id="PF12780"/>
    </source>
</evidence>
<dbReference type="PANTHER" id="PTHR46961">
    <property type="entry name" value="DYNEIN HEAVY CHAIN 1, AXONEMAL-LIKE PROTEIN"/>
    <property type="match status" value="1"/>
</dbReference>
<evidence type="ECO:0000256" key="1">
    <source>
        <dbReference type="SAM" id="Coils"/>
    </source>
</evidence>
<feature type="domain" description="Dynein heavy chain AAA module D4" evidence="3">
    <location>
        <begin position="224"/>
        <end position="265"/>
    </location>
</feature>
<evidence type="ECO:0000256" key="2">
    <source>
        <dbReference type="SAM" id="MobiDB-lite"/>
    </source>
</evidence>
<feature type="coiled-coil region" evidence="1">
    <location>
        <begin position="492"/>
        <end position="519"/>
    </location>
</feature>
<dbReference type="InterPro" id="IPR011992">
    <property type="entry name" value="EF-hand-dom_pair"/>
</dbReference>
<dbReference type="InterPro" id="IPR026983">
    <property type="entry name" value="DHC"/>
</dbReference>
<dbReference type="PANTHER" id="PTHR46961:SF8">
    <property type="entry name" value="DYNEIN AXONEMAL HEAVY CHAIN 7"/>
    <property type="match status" value="1"/>
</dbReference>
<dbReference type="SUPFAM" id="SSF47473">
    <property type="entry name" value="EF-hand"/>
    <property type="match status" value="1"/>
</dbReference>
<keyword evidence="1" id="KW-0175">Coiled coil</keyword>
<dbReference type="GO" id="GO:0045505">
    <property type="term" value="F:dynein intermediate chain binding"/>
    <property type="evidence" value="ECO:0007669"/>
    <property type="project" value="InterPro"/>
</dbReference>
<evidence type="ECO:0008006" key="7">
    <source>
        <dbReference type="Google" id="ProtNLM"/>
    </source>
</evidence>
<feature type="region of interest" description="Disordered" evidence="2">
    <location>
        <begin position="23"/>
        <end position="63"/>
    </location>
</feature>
<dbReference type="Pfam" id="PF12780">
    <property type="entry name" value="AAA_8"/>
    <property type="match status" value="1"/>
</dbReference>
<organism evidence="5 6">
    <name type="scientific">Tribonema minus</name>
    <dbReference type="NCBI Taxonomy" id="303371"/>
    <lineage>
        <taxon>Eukaryota</taxon>
        <taxon>Sar</taxon>
        <taxon>Stramenopiles</taxon>
        <taxon>Ochrophyta</taxon>
        <taxon>PX clade</taxon>
        <taxon>Xanthophyceae</taxon>
        <taxon>Tribonematales</taxon>
        <taxon>Tribonemataceae</taxon>
        <taxon>Tribonema</taxon>
    </lineage>
</organism>
<protein>
    <recommendedName>
        <fullName evidence="7">EF-hand domain-containing protein</fullName>
    </recommendedName>
</protein>
<dbReference type="InterPro" id="IPR041589">
    <property type="entry name" value="DNAH3_AAA_lid_1"/>
</dbReference>
<dbReference type="Gene3D" id="1.20.920.30">
    <property type="match status" value="1"/>
</dbReference>
<dbReference type="GO" id="GO:0030286">
    <property type="term" value="C:dynein complex"/>
    <property type="evidence" value="ECO:0007669"/>
    <property type="project" value="InterPro"/>
</dbReference>
<feature type="compositionally biased region" description="Polar residues" evidence="2">
    <location>
        <begin position="357"/>
        <end position="367"/>
    </location>
</feature>
<dbReference type="GO" id="GO:0007018">
    <property type="term" value="P:microtubule-based movement"/>
    <property type="evidence" value="ECO:0007669"/>
    <property type="project" value="InterPro"/>
</dbReference>
<dbReference type="EMBL" id="JAFCMP010000529">
    <property type="protein sequence ID" value="KAG5177084.1"/>
    <property type="molecule type" value="Genomic_DNA"/>
</dbReference>
<dbReference type="AlphaFoldDB" id="A0A836C918"/>
<dbReference type="InterPro" id="IPR024317">
    <property type="entry name" value="Dynein_heavy_chain_D4_dom"/>
</dbReference>
<dbReference type="Proteomes" id="UP000664859">
    <property type="component" value="Unassembled WGS sequence"/>
</dbReference>
<gene>
    <name evidence="5" type="ORF">JKP88DRAFT_282178</name>
</gene>
<comment type="caution">
    <text evidence="5">The sequence shown here is derived from an EMBL/GenBank/DDBJ whole genome shotgun (WGS) entry which is preliminary data.</text>
</comment>
<dbReference type="InterPro" id="IPR027417">
    <property type="entry name" value="P-loop_NTPase"/>
</dbReference>
<proteinExistence type="predicted"/>